<gene>
    <name evidence="7" type="primary">crtI</name>
    <name evidence="7" type="ORF">V1H85_14755</name>
</gene>
<dbReference type="InterPro" id="IPR014105">
    <property type="entry name" value="Carotenoid/retinoid_OxRdtase"/>
</dbReference>
<reference evidence="7 8" key="1">
    <citation type="submission" date="2024-01" db="EMBL/GenBank/DDBJ databases">
        <title>Maribacter spp. originated from different algae showed divergent polysaccharides utilization ability.</title>
        <authorList>
            <person name="Wang H."/>
            <person name="Wu Y."/>
        </authorList>
    </citation>
    <scope>NUCLEOTIDE SEQUENCE [LARGE SCALE GENOMIC DNA]</scope>
    <source>
        <strain evidence="7 8">KPT27_14</strain>
    </source>
</reference>
<evidence type="ECO:0000313" key="7">
    <source>
        <dbReference type="EMBL" id="MEE1973720.1"/>
    </source>
</evidence>
<dbReference type="Pfam" id="PF01593">
    <property type="entry name" value="Amino_oxidase"/>
    <property type="match status" value="1"/>
</dbReference>
<dbReference type="RefSeq" id="WP_272637666.1">
    <property type="nucleotide sequence ID" value="NZ_JAZDDF010000008.1"/>
</dbReference>
<evidence type="ECO:0000256" key="1">
    <source>
        <dbReference type="ARBA" id="ARBA00004829"/>
    </source>
</evidence>
<evidence type="ECO:0000313" key="8">
    <source>
        <dbReference type="Proteomes" id="UP001343698"/>
    </source>
</evidence>
<dbReference type="InterPro" id="IPR036188">
    <property type="entry name" value="FAD/NAD-bd_sf"/>
</dbReference>
<dbReference type="EMBL" id="JAZDDF010000008">
    <property type="protein sequence ID" value="MEE1973720.1"/>
    <property type="molecule type" value="Genomic_DNA"/>
</dbReference>
<sequence>MEKNIAIIGSGFSSLSAACYLAKAGHQVSIYEKNESIGGRAAQLIKDGFTFDMGPSWYWMPDIFEKFFSDFGKKTSDYYQLDKLSPAYKIFFADDVITIGDCIDKICTEFERIESGSSVHLRKFIALAQENYEIAINKIVLRPGLSPFELVTKETVLKVDQFFKTISSEVRKKFKNPKLIATLEFPVLFLGAKPSDTPSFYSFMNFADFGLGTWHPQGGMYRIIEAMGSLAEELGVKIHTHANVEKILVTKNICNGIICNGSTILADIVVSGADYHHSESLLDAEYRQYSEAYWNKKTFAPSSLLFYIAFDGKLKNVDHHNLFFDTDFERHAEEIYDNPQWPTSPLFYANFPSITDESMAPEGCETGFFLVPIAPGLEDTEALREQYFDLIMDRFEEKTGQKVLDKIRFKETFCVNDFVERYNSYKGNAYGMANTLSQTAFLRPKLKSGKVKNLYFTGQLTVPGPGVPPSLISGKLVSELLTKNN</sequence>
<dbReference type="PRINTS" id="PR00419">
    <property type="entry name" value="ADXRDTASE"/>
</dbReference>
<dbReference type="InterPro" id="IPR002937">
    <property type="entry name" value="Amino_oxidase"/>
</dbReference>
<accession>A0ABU7IL89</accession>
<comment type="similarity">
    <text evidence="2 5">Belongs to the carotenoid/retinoid oxidoreductase family.</text>
</comment>
<dbReference type="GO" id="GO:0016491">
    <property type="term" value="F:oxidoreductase activity"/>
    <property type="evidence" value="ECO:0007669"/>
    <property type="project" value="UniProtKB-KW"/>
</dbReference>
<dbReference type="PROSITE" id="PS51257">
    <property type="entry name" value="PROKAR_LIPOPROTEIN"/>
    <property type="match status" value="1"/>
</dbReference>
<keyword evidence="3 5" id="KW-0125">Carotenoid biosynthesis</keyword>
<dbReference type="Proteomes" id="UP001343698">
    <property type="component" value="Unassembled WGS sequence"/>
</dbReference>
<evidence type="ECO:0000259" key="6">
    <source>
        <dbReference type="Pfam" id="PF01593"/>
    </source>
</evidence>
<comment type="pathway">
    <text evidence="1 5">Carotenoid biosynthesis.</text>
</comment>
<comment type="caution">
    <text evidence="7">The sequence shown here is derived from an EMBL/GenBank/DDBJ whole genome shotgun (WGS) entry which is preliminary data.</text>
</comment>
<evidence type="ECO:0000256" key="2">
    <source>
        <dbReference type="ARBA" id="ARBA00006046"/>
    </source>
</evidence>
<name>A0ABU7IL89_9FLAO</name>
<evidence type="ECO:0000256" key="3">
    <source>
        <dbReference type="ARBA" id="ARBA00022746"/>
    </source>
</evidence>
<evidence type="ECO:0000256" key="5">
    <source>
        <dbReference type="RuleBase" id="RU362075"/>
    </source>
</evidence>
<keyword evidence="4 5" id="KW-0560">Oxidoreductase</keyword>
<dbReference type="PANTHER" id="PTHR43734">
    <property type="entry name" value="PHYTOENE DESATURASE"/>
    <property type="match status" value="1"/>
</dbReference>
<dbReference type="SUPFAM" id="SSF51905">
    <property type="entry name" value="FAD/NAD(P)-binding domain"/>
    <property type="match status" value="1"/>
</dbReference>
<keyword evidence="8" id="KW-1185">Reference proteome</keyword>
<dbReference type="NCBIfam" id="TIGR02734">
    <property type="entry name" value="crtI_fam"/>
    <property type="match status" value="1"/>
</dbReference>
<dbReference type="EC" id="1.-.-.-" evidence="7"/>
<proteinExistence type="inferred from homology"/>
<protein>
    <submittedName>
        <fullName evidence="7">Phytoene desaturase family protein</fullName>
        <ecNumber evidence="7">1.-.-.-</ecNumber>
    </submittedName>
</protein>
<evidence type="ECO:0000256" key="4">
    <source>
        <dbReference type="ARBA" id="ARBA00023002"/>
    </source>
</evidence>
<feature type="domain" description="Amine oxidase" evidence="6">
    <location>
        <begin position="15"/>
        <end position="479"/>
    </location>
</feature>
<organism evidence="7 8">
    <name type="scientific">Maribacter flavus</name>
    <dbReference type="NCBI Taxonomy" id="1658664"/>
    <lineage>
        <taxon>Bacteria</taxon>
        <taxon>Pseudomonadati</taxon>
        <taxon>Bacteroidota</taxon>
        <taxon>Flavobacteriia</taxon>
        <taxon>Flavobacteriales</taxon>
        <taxon>Flavobacteriaceae</taxon>
        <taxon>Maribacter</taxon>
    </lineage>
</organism>
<dbReference type="Gene3D" id="3.50.50.60">
    <property type="entry name" value="FAD/NAD(P)-binding domain"/>
    <property type="match status" value="2"/>
</dbReference>
<dbReference type="PANTHER" id="PTHR43734:SF1">
    <property type="entry name" value="PHYTOENE DESATURASE"/>
    <property type="match status" value="1"/>
</dbReference>